<feature type="compositionally biased region" description="Polar residues" evidence="7">
    <location>
        <begin position="112"/>
        <end position="135"/>
    </location>
</feature>
<evidence type="ECO:0000313" key="10">
    <source>
        <dbReference type="Proteomes" id="UP000241769"/>
    </source>
</evidence>
<feature type="binding site" evidence="4">
    <location>
        <position position="709"/>
    </location>
    <ligand>
        <name>Zn(2+)</name>
        <dbReference type="ChEBI" id="CHEBI:29105"/>
        <label>1</label>
    </ligand>
</feature>
<comment type="caution">
    <text evidence="9">The sequence shown here is derived from an EMBL/GenBank/DDBJ whole genome shotgun (WGS) entry which is preliminary data.</text>
</comment>
<dbReference type="Proteomes" id="UP000241769">
    <property type="component" value="Unassembled WGS sequence"/>
</dbReference>
<dbReference type="PRINTS" id="PR00387">
    <property type="entry name" value="PDIESTERASE1"/>
</dbReference>
<feature type="active site" description="Proton donor" evidence="3">
    <location>
        <position position="669"/>
    </location>
</feature>
<comment type="cofactor">
    <cofactor evidence="5">
        <name>a divalent metal cation</name>
        <dbReference type="ChEBI" id="CHEBI:60240"/>
    </cofactor>
    <text evidence="5">Binds 2 divalent metal cations per subunit. Site 1 may preferentially bind zinc ions, while site 2 has a preference for magnesium and/or manganese ions.</text>
</comment>
<protein>
    <recommendedName>
        <fullName evidence="5">Phosphodiesterase</fullName>
        <ecNumber evidence="5">3.1.4.-</ecNumber>
    </recommendedName>
</protein>
<dbReference type="SUPFAM" id="SSF52172">
    <property type="entry name" value="CheY-like"/>
    <property type="match status" value="1"/>
</dbReference>
<dbReference type="GO" id="GO:0004114">
    <property type="term" value="F:3',5'-cyclic-nucleotide phosphodiesterase activity"/>
    <property type="evidence" value="ECO:0007669"/>
    <property type="project" value="InterPro"/>
</dbReference>
<name>A0A2P6MUZ0_9EUKA</name>
<dbReference type="PROSITE" id="PS00126">
    <property type="entry name" value="PDEASE_I_1"/>
    <property type="match status" value="1"/>
</dbReference>
<dbReference type="SMART" id="SM00471">
    <property type="entry name" value="HDc"/>
    <property type="match status" value="1"/>
</dbReference>
<dbReference type="Pfam" id="PF00233">
    <property type="entry name" value="PDEase_I"/>
    <property type="match status" value="1"/>
</dbReference>
<dbReference type="EC" id="3.1.4.-" evidence="5"/>
<dbReference type="GO" id="GO:0007165">
    <property type="term" value="P:signal transduction"/>
    <property type="evidence" value="ECO:0007669"/>
    <property type="project" value="InterPro"/>
</dbReference>
<feature type="binding site" evidence="4">
    <location>
        <position position="826"/>
    </location>
    <ligand>
        <name>Zn(2+)</name>
        <dbReference type="ChEBI" id="CHEBI:29105"/>
        <label>1</label>
    </ligand>
</feature>
<dbReference type="STRING" id="1890364.A0A2P6MUZ0"/>
<evidence type="ECO:0000256" key="6">
    <source>
        <dbReference type="SAM" id="Coils"/>
    </source>
</evidence>
<dbReference type="FunCoup" id="A0A2P6MUZ0">
    <property type="interactions" value="16"/>
</dbReference>
<evidence type="ECO:0000256" key="2">
    <source>
        <dbReference type="ARBA" id="ARBA00022801"/>
    </source>
</evidence>
<dbReference type="InterPro" id="IPR023174">
    <property type="entry name" value="PDEase_CS"/>
</dbReference>
<dbReference type="AlphaFoldDB" id="A0A2P6MUZ0"/>
<dbReference type="OrthoDB" id="15023at2759"/>
<evidence type="ECO:0000256" key="7">
    <source>
        <dbReference type="SAM" id="MobiDB-lite"/>
    </source>
</evidence>
<evidence type="ECO:0000256" key="1">
    <source>
        <dbReference type="ARBA" id="ARBA00022723"/>
    </source>
</evidence>
<dbReference type="EMBL" id="MDYQ01000380">
    <property type="protein sequence ID" value="PRP75503.1"/>
    <property type="molecule type" value="Genomic_DNA"/>
</dbReference>
<dbReference type="InterPro" id="IPR023088">
    <property type="entry name" value="PDEase"/>
</dbReference>
<dbReference type="InterPro" id="IPR002073">
    <property type="entry name" value="PDEase_catalytic_dom"/>
</dbReference>
<dbReference type="SUPFAM" id="SSF109604">
    <property type="entry name" value="HD-domain/PDEase-like"/>
    <property type="match status" value="1"/>
</dbReference>
<keyword evidence="2 5" id="KW-0378">Hydrolase</keyword>
<dbReference type="InParanoid" id="A0A2P6MUZ0"/>
<evidence type="ECO:0000256" key="4">
    <source>
        <dbReference type="PIRSR" id="PIRSR623088-3"/>
    </source>
</evidence>
<reference evidence="9 10" key="1">
    <citation type="journal article" date="2018" name="Genome Biol. Evol.">
        <title>Multiple Roots of Fruiting Body Formation in Amoebozoa.</title>
        <authorList>
            <person name="Hillmann F."/>
            <person name="Forbes G."/>
            <person name="Novohradska S."/>
            <person name="Ferling I."/>
            <person name="Riege K."/>
            <person name="Groth M."/>
            <person name="Westermann M."/>
            <person name="Marz M."/>
            <person name="Spaller T."/>
            <person name="Winckler T."/>
            <person name="Schaap P."/>
            <person name="Glockner G."/>
        </authorList>
    </citation>
    <scope>NUCLEOTIDE SEQUENCE [LARGE SCALE GENOMIC DNA]</scope>
    <source>
        <strain evidence="9 10">Jena</strain>
    </source>
</reference>
<feature type="region of interest" description="Disordered" evidence="7">
    <location>
        <begin position="98"/>
        <end position="195"/>
    </location>
</feature>
<feature type="compositionally biased region" description="Basic and acidic residues" evidence="7">
    <location>
        <begin position="936"/>
        <end position="948"/>
    </location>
</feature>
<gene>
    <name evidence="9" type="ORF">PROFUN_10681</name>
</gene>
<keyword evidence="6" id="KW-0175">Coiled coil</keyword>
<accession>A0A2P6MUZ0</accession>
<evidence type="ECO:0000313" key="9">
    <source>
        <dbReference type="EMBL" id="PRP75503.1"/>
    </source>
</evidence>
<dbReference type="Gene3D" id="3.40.50.2300">
    <property type="match status" value="1"/>
</dbReference>
<keyword evidence="1 4" id="KW-0479">Metal-binding</keyword>
<dbReference type="InterPro" id="IPR036971">
    <property type="entry name" value="PDEase_catalytic_dom_sf"/>
</dbReference>
<dbReference type="Gene3D" id="1.10.1300.10">
    <property type="entry name" value="3'5'-cyclic nucleotide phosphodiesterase, catalytic domain"/>
    <property type="match status" value="1"/>
</dbReference>
<evidence type="ECO:0000256" key="3">
    <source>
        <dbReference type="PIRSR" id="PIRSR623088-1"/>
    </source>
</evidence>
<dbReference type="GO" id="GO:0046872">
    <property type="term" value="F:metal ion binding"/>
    <property type="evidence" value="ECO:0007669"/>
    <property type="project" value="UniProtKB-KW"/>
</dbReference>
<dbReference type="CDD" id="cd00077">
    <property type="entry name" value="HDc"/>
    <property type="match status" value="1"/>
</dbReference>
<evidence type="ECO:0000259" key="8">
    <source>
        <dbReference type="PROSITE" id="PS51845"/>
    </source>
</evidence>
<feature type="domain" description="PDEase" evidence="8">
    <location>
        <begin position="581"/>
        <end position="920"/>
    </location>
</feature>
<dbReference type="InterPro" id="IPR011006">
    <property type="entry name" value="CheY-like_superfamily"/>
</dbReference>
<evidence type="ECO:0000256" key="5">
    <source>
        <dbReference type="RuleBase" id="RU363067"/>
    </source>
</evidence>
<feature type="binding site" evidence="4">
    <location>
        <position position="710"/>
    </location>
    <ligand>
        <name>Zn(2+)</name>
        <dbReference type="ChEBI" id="CHEBI:29105"/>
        <label>2</label>
    </ligand>
</feature>
<keyword evidence="10" id="KW-1185">Reference proteome</keyword>
<organism evidence="9 10">
    <name type="scientific">Planoprotostelium fungivorum</name>
    <dbReference type="NCBI Taxonomy" id="1890364"/>
    <lineage>
        <taxon>Eukaryota</taxon>
        <taxon>Amoebozoa</taxon>
        <taxon>Evosea</taxon>
        <taxon>Variosea</taxon>
        <taxon>Cavosteliida</taxon>
        <taxon>Cavosteliaceae</taxon>
        <taxon>Planoprotostelium</taxon>
    </lineage>
</organism>
<feature type="binding site" evidence="4">
    <location>
        <position position="673"/>
    </location>
    <ligand>
        <name>Zn(2+)</name>
        <dbReference type="ChEBI" id="CHEBI:29105"/>
        <label>1</label>
    </ligand>
</feature>
<proteinExistence type="inferred from homology"/>
<sequence length="948" mass="107204">MPVEQHYRIESSKKAIDSIVHCCCPRDIPRLDLADEPHTSTDYQREPFHGSSFGTSHAKSYLPGLGLADRPTSVQDKKRAESVVKSYVLEPGRTASASATIPSVGTRKEQRSSLPSKNLPNISNYNTLPQATHYQPQVLRTDEGKEVTVYATRPSRKPAPPVQGPTHERQPSSEIAGEDLNGITSSEKTSPVLLPGQLVSKTDLREAEAQARQSSNNLSQTQNTAVGQAISVPYVVRFNLVKEINALLNATPSFDKEPEKLRLLLIGLDLNYLVIELKSLGFTVFTASTSREALFTISQEKAEFAGIWVAQRLADIGGFDLVPKIKPLTPNVPLFVLVKETVRPEDREKMLEGGAFDCFSFSTATSTLLAHVKTIYESTWLKRTLRALLLKEKEEMIVYYNDPENAFYNQERVTKLENHLVIMENYKKEAQQIMLLLEEEILKLKSELLEQEEELKKLNRENMAGKWRMTALLDKRRRAEANTQNGAISKTVLMNLGGVDKQEMVTTPIQTVTRTVGRLTKVSELLSAEDLRNVLTGIVENLSTSNLYAPSTQVLDQMGLDEVSKNYILSSFTDVVGTTGPIKSRQTKKSESFRNFSGTIGVLEEKVRTQFFMFDVKFDVFMRTLDELSECILVMFDHFNLLEDFGIPINHLLGFVRALQKHYYDNPYHNFQHAFDVAQMCFIFLNKSFLREYLTKTDVLALFVAALCHDLCHPALNNTYQVNAQTELALIYNDNSVLENYHASQAFKLLKEPRNNIFVGLSPQETKDIRKSVISAILATDMTMHFELTSKFSTHIDAKHSESERMVFSDVKDRQLLINVILHSADISNMARPPELSRKWSDLVFKEYLAQGDRERDEGLPVSPFMNRHDTNQAKMSLNFIDYVIQPLFGSVVKCLPTLNFLNNNIQLNRECWITEHRSANSKVTNGVSFAPVPASEHHEEPPKEKEK</sequence>
<feature type="coiled-coil region" evidence="6">
    <location>
        <begin position="423"/>
        <end position="461"/>
    </location>
</feature>
<dbReference type="PROSITE" id="PS51845">
    <property type="entry name" value="PDEASE_I_2"/>
    <property type="match status" value="1"/>
</dbReference>
<comment type="similarity">
    <text evidence="5">Belongs to the cyclic nucleotide phosphodiesterase family.</text>
</comment>
<dbReference type="PANTHER" id="PTHR11347">
    <property type="entry name" value="CYCLIC NUCLEOTIDE PHOSPHODIESTERASE"/>
    <property type="match status" value="1"/>
</dbReference>
<feature type="region of interest" description="Disordered" evidence="7">
    <location>
        <begin position="926"/>
        <end position="948"/>
    </location>
</feature>
<feature type="binding site" evidence="4">
    <location>
        <position position="710"/>
    </location>
    <ligand>
        <name>Zn(2+)</name>
        <dbReference type="ChEBI" id="CHEBI:29105"/>
        <label>1</label>
    </ligand>
</feature>
<dbReference type="InterPro" id="IPR003607">
    <property type="entry name" value="HD/PDEase_dom"/>
</dbReference>